<reference evidence="1 2" key="1">
    <citation type="submission" date="2020-02" db="EMBL/GenBank/DDBJ databases">
        <title>Genome sequences of Thiorhodococcus mannitoliphagus and Thiorhodococcus minor, purple sulfur photosynthetic bacteria in the gammaproteobacterial family, Chromatiaceae.</title>
        <authorList>
            <person name="Aviles F.A."/>
            <person name="Meyer T.E."/>
            <person name="Kyndt J.A."/>
        </authorList>
    </citation>
    <scope>NUCLEOTIDE SEQUENCE [LARGE SCALE GENOMIC DNA]</scope>
    <source>
        <strain evidence="1 2">DSM 11518</strain>
    </source>
</reference>
<organism evidence="1 2">
    <name type="scientific">Thiorhodococcus minor</name>
    <dbReference type="NCBI Taxonomy" id="57489"/>
    <lineage>
        <taxon>Bacteria</taxon>
        <taxon>Pseudomonadati</taxon>
        <taxon>Pseudomonadota</taxon>
        <taxon>Gammaproteobacteria</taxon>
        <taxon>Chromatiales</taxon>
        <taxon>Chromatiaceae</taxon>
        <taxon>Thiorhodococcus</taxon>
    </lineage>
</organism>
<dbReference type="Pfam" id="PF13551">
    <property type="entry name" value="HTH_29"/>
    <property type="match status" value="1"/>
</dbReference>
<accession>A0A6M0K4V7</accession>
<gene>
    <name evidence="1" type="ORF">G3446_23425</name>
</gene>
<dbReference type="EMBL" id="JAAIJQ010000111">
    <property type="protein sequence ID" value="NEV64782.1"/>
    <property type="molecule type" value="Genomic_DNA"/>
</dbReference>
<dbReference type="InterPro" id="IPR009057">
    <property type="entry name" value="Homeodomain-like_sf"/>
</dbReference>
<evidence type="ECO:0000313" key="2">
    <source>
        <dbReference type="Proteomes" id="UP000483379"/>
    </source>
</evidence>
<name>A0A6M0K4V7_9GAMM</name>
<proteinExistence type="predicted"/>
<dbReference type="Proteomes" id="UP000483379">
    <property type="component" value="Unassembled WGS sequence"/>
</dbReference>
<sequence length="173" mass="19041">MKAPLFIRPLTASERQALAAGLSSPDAFTQRRCKILLANVAGKTAPKIAASLGCAQQTVLNALNAFEREGLGCLVEKSHRTKKTRRPLIQGHSAEKICSILRRDPREFGKPHRRWTYAAVAEVAFEQGLSERAVSEETIRQVILRLGLDWKQARAGVVLRARSDALRQSAVAC</sequence>
<dbReference type="SUPFAM" id="SSF46689">
    <property type="entry name" value="Homeodomain-like"/>
    <property type="match status" value="1"/>
</dbReference>
<evidence type="ECO:0000313" key="1">
    <source>
        <dbReference type="EMBL" id="NEV64782.1"/>
    </source>
</evidence>
<protein>
    <submittedName>
        <fullName evidence="1">Helix-turn-helix domain-containing protein</fullName>
    </submittedName>
</protein>
<dbReference type="AlphaFoldDB" id="A0A6M0K4V7"/>
<keyword evidence="2" id="KW-1185">Reference proteome</keyword>
<comment type="caution">
    <text evidence="1">The sequence shown here is derived from an EMBL/GenBank/DDBJ whole genome shotgun (WGS) entry which is preliminary data.</text>
</comment>